<comment type="caution">
    <text evidence="5">The sequence shown here is derived from an EMBL/GenBank/DDBJ whole genome shotgun (WGS) entry which is preliminary data.</text>
</comment>
<keyword evidence="1" id="KW-0863">Zinc-finger</keyword>
<feature type="coiled-coil region" evidence="2">
    <location>
        <begin position="47"/>
        <end position="105"/>
    </location>
</feature>
<dbReference type="Proteomes" id="UP000499080">
    <property type="component" value="Unassembled WGS sequence"/>
</dbReference>
<evidence type="ECO:0000313" key="4">
    <source>
        <dbReference type="EMBL" id="GBL79206.1"/>
    </source>
</evidence>
<dbReference type="EMBL" id="BGPR01080559">
    <property type="protein sequence ID" value="GBL79206.1"/>
    <property type="molecule type" value="Genomic_DNA"/>
</dbReference>
<dbReference type="GO" id="GO:0008270">
    <property type="term" value="F:zinc ion binding"/>
    <property type="evidence" value="ECO:0007669"/>
    <property type="project" value="UniProtKB-KW"/>
</dbReference>
<reference evidence="5 6" key="1">
    <citation type="journal article" date="2019" name="Sci. Rep.">
        <title>Orb-weaving spider Araneus ventricosus genome elucidates the spidroin gene catalogue.</title>
        <authorList>
            <person name="Kono N."/>
            <person name="Nakamura H."/>
            <person name="Ohtoshi R."/>
            <person name="Moran D.A.P."/>
            <person name="Shinohara A."/>
            <person name="Yoshida Y."/>
            <person name="Fujiwara M."/>
            <person name="Mori M."/>
            <person name="Tomita M."/>
            <person name="Arakawa K."/>
        </authorList>
    </citation>
    <scope>NUCLEOTIDE SEQUENCE [LARGE SCALE GENOMIC DNA]</scope>
</reference>
<proteinExistence type="predicted"/>
<dbReference type="AlphaFoldDB" id="A0A4Y2AJU9"/>
<dbReference type="InterPro" id="IPR036875">
    <property type="entry name" value="Znf_CCHC_sf"/>
</dbReference>
<dbReference type="PROSITE" id="PS50158">
    <property type="entry name" value="ZF_CCHC"/>
    <property type="match status" value="1"/>
</dbReference>
<dbReference type="Gene3D" id="1.10.4020.10">
    <property type="entry name" value="DNA breaking-rejoining enzymes"/>
    <property type="match status" value="1"/>
</dbReference>
<evidence type="ECO:0000259" key="3">
    <source>
        <dbReference type="PROSITE" id="PS50158"/>
    </source>
</evidence>
<dbReference type="GO" id="GO:0003676">
    <property type="term" value="F:nucleic acid binding"/>
    <property type="evidence" value="ECO:0007669"/>
    <property type="project" value="InterPro"/>
</dbReference>
<evidence type="ECO:0000313" key="5">
    <source>
        <dbReference type="EMBL" id="GBL79224.1"/>
    </source>
</evidence>
<feature type="domain" description="CCHC-type" evidence="3">
    <location>
        <begin position="367"/>
        <end position="381"/>
    </location>
</feature>
<protein>
    <recommendedName>
        <fullName evidence="3">CCHC-type domain-containing protein</fullName>
    </recommendedName>
</protein>
<dbReference type="EMBL" id="BGPR01080562">
    <property type="protein sequence ID" value="GBL79224.1"/>
    <property type="molecule type" value="Genomic_DNA"/>
</dbReference>
<dbReference type="InterPro" id="IPR001878">
    <property type="entry name" value="Znf_CCHC"/>
</dbReference>
<dbReference type="SUPFAM" id="SSF47353">
    <property type="entry name" value="Retrovirus capsid dimerization domain-like"/>
    <property type="match status" value="1"/>
</dbReference>
<keyword evidence="1" id="KW-0862">Zinc</keyword>
<keyword evidence="2" id="KW-0175">Coiled coil</keyword>
<gene>
    <name evidence="4" type="ORF">AVEN_23098_1</name>
    <name evidence="5" type="ORF">AVEN_64010_1</name>
</gene>
<name>A0A4Y2AJU9_ARAVE</name>
<evidence type="ECO:0000256" key="1">
    <source>
        <dbReference type="PROSITE-ProRule" id="PRU00047"/>
    </source>
</evidence>
<accession>A0A4Y2AJU9</accession>
<dbReference type="PANTHER" id="PTHR46888">
    <property type="entry name" value="ZINC KNUCKLE DOMAINCONTAINING PROTEIN-RELATED"/>
    <property type="match status" value="1"/>
</dbReference>
<dbReference type="OrthoDB" id="6509498at2759"/>
<dbReference type="PANTHER" id="PTHR46888:SF11">
    <property type="entry name" value="SCAN BOX DOMAIN-CONTAINING PROTEIN"/>
    <property type="match status" value="1"/>
</dbReference>
<keyword evidence="1" id="KW-0479">Metal-binding</keyword>
<organism evidence="5 6">
    <name type="scientific">Araneus ventricosus</name>
    <name type="common">Orbweaver spider</name>
    <name type="synonym">Epeira ventricosa</name>
    <dbReference type="NCBI Taxonomy" id="182803"/>
    <lineage>
        <taxon>Eukaryota</taxon>
        <taxon>Metazoa</taxon>
        <taxon>Ecdysozoa</taxon>
        <taxon>Arthropoda</taxon>
        <taxon>Chelicerata</taxon>
        <taxon>Arachnida</taxon>
        <taxon>Araneae</taxon>
        <taxon>Araneomorphae</taxon>
        <taxon>Entelegynae</taxon>
        <taxon>Araneoidea</taxon>
        <taxon>Araneidae</taxon>
        <taxon>Araneus</taxon>
    </lineage>
</organism>
<dbReference type="Gene3D" id="4.10.60.10">
    <property type="entry name" value="Zinc finger, CCHC-type"/>
    <property type="match status" value="1"/>
</dbReference>
<evidence type="ECO:0000313" key="6">
    <source>
        <dbReference type="Proteomes" id="UP000499080"/>
    </source>
</evidence>
<dbReference type="SUPFAM" id="SSF57756">
    <property type="entry name" value="Retrovirus zinc finger-like domains"/>
    <property type="match status" value="1"/>
</dbReference>
<dbReference type="InterPro" id="IPR038269">
    <property type="entry name" value="SCAN_sf"/>
</dbReference>
<sequence>MSIFAGARKCDLKILAEELGESVNDSHKLKDLKKIILASKECDEESAKEWMNAIINERNEREEIAERRHQDEIQIDEQKRQEEIAERLRQNEIQIAEQKRQEEIELIKLEYEERKRNLKWNSSCKKYEAGGRSLNSNSVANQNVNSMQIKPKLEIHHLMQKFNSDENDISLYLIMFERLAKQAEMLENIWVTHLLGLLPYDIAQLIAREPDDIANDYGEVKKILLKRYKLTPEKFRQKFFMHNKNLGSNWKNFAYELRSFFNEWVNGVKADSFEKLSDLVITDQIKRKVSQEIKGPFIDEWSKLNSPDYLVEKLDDYDTLRSTFRSKQPRKEWHYDKQNSFKDDSAFTTNEKKRLYGITHNERGELKCFHCSNFGHIARNCSIPKSVLTCREANETGFKL</sequence>
<evidence type="ECO:0000256" key="2">
    <source>
        <dbReference type="SAM" id="Coils"/>
    </source>
</evidence>
<keyword evidence="6" id="KW-1185">Reference proteome</keyword>